<evidence type="ECO:0000313" key="2">
    <source>
        <dbReference type="Proteomes" id="UP000697998"/>
    </source>
</evidence>
<gene>
    <name evidence="1" type="ORF">IPJ27_08405</name>
</gene>
<dbReference type="EMBL" id="JADJMH010000005">
    <property type="protein sequence ID" value="MBK7674780.1"/>
    <property type="molecule type" value="Genomic_DNA"/>
</dbReference>
<protein>
    <recommendedName>
        <fullName evidence="3">Phage tail protein</fullName>
    </recommendedName>
</protein>
<dbReference type="Proteomes" id="UP000697998">
    <property type="component" value="Unassembled WGS sequence"/>
</dbReference>
<proteinExistence type="predicted"/>
<organism evidence="1 2">
    <name type="scientific">Candidatus Accumulibacter proximus</name>
    <dbReference type="NCBI Taxonomy" id="2954385"/>
    <lineage>
        <taxon>Bacteria</taxon>
        <taxon>Pseudomonadati</taxon>
        <taxon>Pseudomonadota</taxon>
        <taxon>Betaproteobacteria</taxon>
        <taxon>Candidatus Accumulibacter</taxon>
    </lineage>
</organism>
<dbReference type="AlphaFoldDB" id="A0A935UGT7"/>
<evidence type="ECO:0000313" key="1">
    <source>
        <dbReference type="EMBL" id="MBK7674780.1"/>
    </source>
</evidence>
<accession>A0A935UGT7</accession>
<comment type="caution">
    <text evidence="1">The sequence shown here is derived from an EMBL/GenBank/DDBJ whole genome shotgun (WGS) entry which is preliminary data.</text>
</comment>
<reference evidence="1 2" key="1">
    <citation type="submission" date="2020-10" db="EMBL/GenBank/DDBJ databases">
        <title>Connecting structure to function with the recovery of over 1000 high-quality activated sludge metagenome-assembled genomes encoding full-length rRNA genes using long-read sequencing.</title>
        <authorList>
            <person name="Singleton C.M."/>
            <person name="Petriglieri F."/>
            <person name="Kristensen J.M."/>
            <person name="Kirkegaard R.H."/>
            <person name="Michaelsen T.Y."/>
            <person name="Andersen M.H."/>
            <person name="Karst S.M."/>
            <person name="Dueholm M.S."/>
            <person name="Nielsen P.H."/>
            <person name="Albertsen M."/>
        </authorList>
    </citation>
    <scope>NUCLEOTIDE SEQUENCE [LARGE SCALE GENOMIC DNA]</scope>
    <source>
        <strain evidence="1">EsbW_18-Q3-R4-48_BATAC.285</strain>
    </source>
</reference>
<sequence length="536" mass="58879">MLLADRRIEIDARPAPPAPPVLEVVMLGHCPGPADDPARGAQWQRIAGDRAVLGEIAELGFHRAARRLHELLANPAGAAAPGDDALRALYRLPLPVVSLSQFRVLFPFAFDTPTDYVSVLSGNRAWLPAALQDFFEASTSLGREQLKVWVIRVPEEEGAEAFLPVGCADLSEPATLGAFERALLPRRAGLILLPDLERLQVPANLPDVPRLRLENPRPVFLPCGVELDDEYRERRNVEEIAFARPPEPLPAAAVVAPIARTLARLRPDMLCLLTVPLALAPEGELPVPAPAFLGYVGELAARTIDEGIAAAESAGALRHLQLLYPYLRATGRPLSSPSGLIAGMQALVAQRSGPWRSIGGRPLPGRSLPWPVLSQNEATSLRQAPGITVLLRRNGRNVVDDERLCMPCLPLIALRRLSAGERRHEHWLSAEVMRFMGWVQRELRSLGERLVFDADVRDPRPELALRAFFNRLHAQGALRGARPEDAFRLARRSDGESTLIFDIEIAPAYPLDLIRITFLQDRHTASVRTLLEAVDG</sequence>
<name>A0A935UGT7_9PROT</name>
<evidence type="ECO:0008006" key="3">
    <source>
        <dbReference type="Google" id="ProtNLM"/>
    </source>
</evidence>